<dbReference type="Proteomes" id="UP000034072">
    <property type="component" value="Unassembled WGS sequence"/>
</dbReference>
<dbReference type="Gene3D" id="6.20.50.140">
    <property type="match status" value="1"/>
</dbReference>
<name>A0A0G0TT16_9BACT</name>
<organism evidence="7 8">
    <name type="scientific">Candidatus Yanofskybacteria bacterium GW2011_GWE2_40_11</name>
    <dbReference type="NCBI Taxonomy" id="1619033"/>
    <lineage>
        <taxon>Bacteria</taxon>
        <taxon>Candidatus Yanofskyibacteriota</taxon>
    </lineage>
</organism>
<keyword evidence="4" id="KW-0812">Transmembrane</keyword>
<dbReference type="Gene3D" id="1.10.287.470">
    <property type="entry name" value="Helix hairpin bin"/>
    <property type="match status" value="1"/>
</dbReference>
<feature type="transmembrane region" description="Helical" evidence="4">
    <location>
        <begin position="12"/>
        <end position="30"/>
    </location>
</feature>
<dbReference type="PANTHER" id="PTHR32347:SF23">
    <property type="entry name" value="BLL5650 PROTEIN"/>
    <property type="match status" value="1"/>
</dbReference>
<evidence type="ECO:0000256" key="4">
    <source>
        <dbReference type="SAM" id="Phobius"/>
    </source>
</evidence>
<keyword evidence="4" id="KW-0472">Membrane</keyword>
<dbReference type="EMBL" id="LBXZ01000002">
    <property type="protein sequence ID" value="KKR41037.1"/>
    <property type="molecule type" value="Genomic_DNA"/>
</dbReference>
<proteinExistence type="predicted"/>
<dbReference type="InterPro" id="IPR050465">
    <property type="entry name" value="UPF0194_transport"/>
</dbReference>
<dbReference type="Gene3D" id="2.40.50.100">
    <property type="match status" value="1"/>
</dbReference>
<dbReference type="GO" id="GO:0030313">
    <property type="term" value="C:cell envelope"/>
    <property type="evidence" value="ECO:0007669"/>
    <property type="project" value="UniProtKB-SubCell"/>
</dbReference>
<feature type="domain" description="YknX-like beta-barrel" evidence="6">
    <location>
        <begin position="388"/>
        <end position="460"/>
    </location>
</feature>
<evidence type="ECO:0000259" key="5">
    <source>
        <dbReference type="Pfam" id="PF25973"/>
    </source>
</evidence>
<dbReference type="Gene3D" id="2.40.30.170">
    <property type="match status" value="1"/>
</dbReference>
<evidence type="ECO:0000259" key="6">
    <source>
        <dbReference type="Pfam" id="PF25990"/>
    </source>
</evidence>
<dbReference type="AlphaFoldDB" id="A0A0G0TT16"/>
<gene>
    <name evidence="7" type="ORF">UT75_C0002G0074</name>
</gene>
<dbReference type="Pfam" id="PF25990">
    <property type="entry name" value="Beta-barrel_YknX"/>
    <property type="match status" value="1"/>
</dbReference>
<keyword evidence="2" id="KW-0175">Coiled coil</keyword>
<comment type="subcellular location">
    <subcellularLocation>
        <location evidence="1">Cell envelope</location>
    </subcellularLocation>
</comment>
<reference evidence="7 8" key="1">
    <citation type="journal article" date="2015" name="Nature">
        <title>rRNA introns, odd ribosomes, and small enigmatic genomes across a large radiation of phyla.</title>
        <authorList>
            <person name="Brown C.T."/>
            <person name="Hug L.A."/>
            <person name="Thomas B.C."/>
            <person name="Sharon I."/>
            <person name="Castelle C.J."/>
            <person name="Singh A."/>
            <person name="Wilkins M.J."/>
            <person name="Williams K.H."/>
            <person name="Banfield J.F."/>
        </authorList>
    </citation>
    <scope>NUCLEOTIDE SEQUENCE [LARGE SCALE GENOMIC DNA]</scope>
</reference>
<feature type="domain" description="CzcB-like barrel-sandwich hybrid" evidence="5">
    <location>
        <begin position="65"/>
        <end position="376"/>
    </location>
</feature>
<dbReference type="PANTHER" id="PTHR32347">
    <property type="entry name" value="EFFLUX SYSTEM COMPONENT YKNX-RELATED"/>
    <property type="match status" value="1"/>
</dbReference>
<comment type="caution">
    <text evidence="7">The sequence shown here is derived from an EMBL/GenBank/DDBJ whole genome shotgun (WGS) entry which is preliminary data.</text>
</comment>
<evidence type="ECO:0000256" key="3">
    <source>
        <dbReference type="SAM" id="MobiDB-lite"/>
    </source>
</evidence>
<feature type="region of interest" description="Disordered" evidence="3">
    <location>
        <begin position="551"/>
        <end position="578"/>
    </location>
</feature>
<keyword evidence="4" id="KW-1133">Transmembrane helix</keyword>
<evidence type="ECO:0000313" key="8">
    <source>
        <dbReference type="Proteomes" id="UP000034072"/>
    </source>
</evidence>
<evidence type="ECO:0000256" key="1">
    <source>
        <dbReference type="ARBA" id="ARBA00004196"/>
    </source>
</evidence>
<sequence length="578" mass="61581">MNKILQIILKRKILLGMGFLVIALGSYFFFRGDATIETKYVLAAVEKGTIVASITGSGQISALQQVDVKPKVSGSITYVGVKAGQQVYAGQALAYLDSQDAQRSVRDAQISLESAQISLEKMRRSQETSGETTTDNLAQSYKDGYSKVSDAFLNLPNLVELARGVLYDNNVEAGGCGNVCEYGNLAYQDFREEFKSITSRAEYDYKIAKDAYDPNFKTYRDVRLDASPEEITSIIETTENTVELLAQAIKSEQNMLDALVSNINDEASKQGHKGQIRQQLVTFQNSIGSGVSNLNSILSSLGNARRSIESAQRSLEDSALSNPIDIRSQENTVAQRQAALQDAKSNLADYAVRAPFAGIVAKSDIEIGDSASSGTIIATLLTKQTIAQISLNEVDISQVEVGQKATLTFDAVEDLALTGKVLEVDSLGTVSQGVVSYNVKIGFDTQDERIKSGMSVSAAIITDSKQDVLVVPNSAIKSASSGSYIEIPGDKLDAESAASLLNSTGISLSSAIQRQTIETGLSNDAITEVTSGLNEGDLVIVRTIAASTQTTTSQGQNSLFPVGGSATGGGGGNRTQMR</sequence>
<accession>A0A0G0TT16</accession>
<evidence type="ECO:0000313" key="7">
    <source>
        <dbReference type="EMBL" id="KKR41037.1"/>
    </source>
</evidence>
<dbReference type="SUPFAM" id="SSF111369">
    <property type="entry name" value="HlyD-like secretion proteins"/>
    <property type="match status" value="2"/>
</dbReference>
<feature type="compositionally biased region" description="Gly residues" evidence="3">
    <location>
        <begin position="565"/>
        <end position="578"/>
    </location>
</feature>
<dbReference type="InterPro" id="IPR058647">
    <property type="entry name" value="BSH_CzcB-like"/>
</dbReference>
<dbReference type="InterPro" id="IPR058636">
    <property type="entry name" value="Beta-barrel_YknX"/>
</dbReference>
<dbReference type="Pfam" id="PF25973">
    <property type="entry name" value="BSH_CzcB"/>
    <property type="match status" value="1"/>
</dbReference>
<evidence type="ECO:0000256" key="2">
    <source>
        <dbReference type="ARBA" id="ARBA00023054"/>
    </source>
</evidence>
<protein>
    <submittedName>
        <fullName evidence="7">Efflux transporter, RND family, MFP subunit</fullName>
    </submittedName>
</protein>